<gene>
    <name evidence="10" type="ORF">D9R14_17090</name>
</gene>
<feature type="domain" description="ABC transmembrane type-1" evidence="9">
    <location>
        <begin position="101"/>
        <end position="308"/>
    </location>
</feature>
<sequence length="323" mass="35284">MRGCLQLGRRPEVGRRGGSEDRRRCLVRHAGGGGPVSARRYRPDWAAVPVVAFLGVFFALPIAAALLAGFLKYDPIILVGREFTFANYVRFLTDWFYLRVFVDTLVIAVLVTAASVVIAYPVALHLHHVASSRTRTFLILIILLPVMVSYVVTAFAWVVILGRNGFVNQALMATGLLERPMALLSRPSGVVIVLIYTFAPFMVMNIYAALEAIDRSLLRAAAVLGATPRAAFWSVTVPMSLPGVLSGTLLVFALSLGAFVTPMIIGGNQVKTVPVMIYNFVSGVFDWPGAGAMAGLLLVLSYGCNYIISLIFHRRLAWLKNQR</sequence>
<dbReference type="PANTHER" id="PTHR42929:SF5">
    <property type="entry name" value="ABC TRANSPORTER PERMEASE PROTEIN"/>
    <property type="match status" value="1"/>
</dbReference>
<dbReference type="InterPro" id="IPR000515">
    <property type="entry name" value="MetI-like"/>
</dbReference>
<evidence type="ECO:0000256" key="8">
    <source>
        <dbReference type="RuleBase" id="RU363032"/>
    </source>
</evidence>
<comment type="caution">
    <text evidence="10">The sequence shown here is derived from an EMBL/GenBank/DDBJ whole genome shotgun (WGS) entry which is preliminary data.</text>
</comment>
<evidence type="ECO:0000313" key="11">
    <source>
        <dbReference type="Proteomes" id="UP000269692"/>
    </source>
</evidence>
<comment type="similarity">
    <text evidence="2">Belongs to the binding-protein-dependent transport system permease family. CysTW subfamily.</text>
</comment>
<evidence type="ECO:0000256" key="6">
    <source>
        <dbReference type="ARBA" id="ARBA00022989"/>
    </source>
</evidence>
<protein>
    <submittedName>
        <fullName evidence="10">ABC transporter permease</fullName>
    </submittedName>
</protein>
<evidence type="ECO:0000256" key="7">
    <source>
        <dbReference type="ARBA" id="ARBA00023136"/>
    </source>
</evidence>
<dbReference type="AlphaFoldDB" id="A0A3L7A432"/>
<dbReference type="PROSITE" id="PS50928">
    <property type="entry name" value="ABC_TM1"/>
    <property type="match status" value="1"/>
</dbReference>
<evidence type="ECO:0000256" key="4">
    <source>
        <dbReference type="ARBA" id="ARBA00022475"/>
    </source>
</evidence>
<keyword evidence="3 8" id="KW-0813">Transport</keyword>
<name>A0A3L7A432_9HYPH</name>
<evidence type="ECO:0000259" key="9">
    <source>
        <dbReference type="PROSITE" id="PS50928"/>
    </source>
</evidence>
<dbReference type="EMBL" id="RCTF01000016">
    <property type="protein sequence ID" value="RLP75096.1"/>
    <property type="molecule type" value="Genomic_DNA"/>
</dbReference>
<dbReference type="Proteomes" id="UP000269692">
    <property type="component" value="Unassembled WGS sequence"/>
</dbReference>
<dbReference type="Pfam" id="PF00528">
    <property type="entry name" value="BPD_transp_1"/>
    <property type="match status" value="1"/>
</dbReference>
<keyword evidence="4" id="KW-1003">Cell membrane</keyword>
<dbReference type="Gene3D" id="1.10.3720.10">
    <property type="entry name" value="MetI-like"/>
    <property type="match status" value="1"/>
</dbReference>
<evidence type="ECO:0000313" key="10">
    <source>
        <dbReference type="EMBL" id="RLP75096.1"/>
    </source>
</evidence>
<feature type="transmembrane region" description="Helical" evidence="8">
    <location>
        <begin position="189"/>
        <end position="210"/>
    </location>
</feature>
<feature type="transmembrane region" description="Helical" evidence="8">
    <location>
        <begin position="96"/>
        <end position="124"/>
    </location>
</feature>
<keyword evidence="6 8" id="KW-1133">Transmembrane helix</keyword>
<keyword evidence="5 8" id="KW-0812">Transmembrane</keyword>
<feature type="transmembrane region" description="Helical" evidence="8">
    <location>
        <begin position="290"/>
        <end position="313"/>
    </location>
</feature>
<dbReference type="GO" id="GO:0055085">
    <property type="term" value="P:transmembrane transport"/>
    <property type="evidence" value="ECO:0007669"/>
    <property type="project" value="InterPro"/>
</dbReference>
<evidence type="ECO:0000256" key="5">
    <source>
        <dbReference type="ARBA" id="ARBA00022692"/>
    </source>
</evidence>
<keyword evidence="11" id="KW-1185">Reference proteome</keyword>
<comment type="subcellular location">
    <subcellularLocation>
        <location evidence="1 8">Cell membrane</location>
        <topology evidence="1 8">Multi-pass membrane protein</topology>
    </subcellularLocation>
</comment>
<proteinExistence type="inferred from homology"/>
<dbReference type="CDD" id="cd06261">
    <property type="entry name" value="TM_PBP2"/>
    <property type="match status" value="1"/>
</dbReference>
<dbReference type="InterPro" id="IPR035906">
    <property type="entry name" value="MetI-like_sf"/>
</dbReference>
<feature type="transmembrane region" description="Helical" evidence="8">
    <location>
        <begin position="136"/>
        <end position="160"/>
    </location>
</feature>
<dbReference type="SUPFAM" id="SSF161098">
    <property type="entry name" value="MetI-like"/>
    <property type="match status" value="1"/>
</dbReference>
<reference evidence="10 11" key="1">
    <citation type="submission" date="2018-10" db="EMBL/GenBank/DDBJ databases">
        <title>Xanthobacter tagetidis genome sequencing and assembly.</title>
        <authorList>
            <person name="Maclea K.S."/>
            <person name="Goen A.E."/>
            <person name="Fatima S.A."/>
        </authorList>
    </citation>
    <scope>NUCLEOTIDE SEQUENCE [LARGE SCALE GENOMIC DNA]</scope>
    <source>
        <strain evidence="10 11">ATCC 700314</strain>
    </source>
</reference>
<evidence type="ECO:0000256" key="2">
    <source>
        <dbReference type="ARBA" id="ARBA00007069"/>
    </source>
</evidence>
<dbReference type="GO" id="GO:0005886">
    <property type="term" value="C:plasma membrane"/>
    <property type="evidence" value="ECO:0007669"/>
    <property type="project" value="UniProtKB-SubCell"/>
</dbReference>
<evidence type="ECO:0000256" key="3">
    <source>
        <dbReference type="ARBA" id="ARBA00022448"/>
    </source>
</evidence>
<dbReference type="PANTHER" id="PTHR42929">
    <property type="entry name" value="INNER MEMBRANE ABC TRANSPORTER PERMEASE PROTEIN YDCU-RELATED-RELATED"/>
    <property type="match status" value="1"/>
</dbReference>
<keyword evidence="7 8" id="KW-0472">Membrane</keyword>
<evidence type="ECO:0000256" key="1">
    <source>
        <dbReference type="ARBA" id="ARBA00004651"/>
    </source>
</evidence>
<feature type="transmembrane region" description="Helical" evidence="8">
    <location>
        <begin position="45"/>
        <end position="71"/>
    </location>
</feature>
<organism evidence="10 11">
    <name type="scientific">Xanthobacter tagetidis</name>
    <dbReference type="NCBI Taxonomy" id="60216"/>
    <lineage>
        <taxon>Bacteria</taxon>
        <taxon>Pseudomonadati</taxon>
        <taxon>Pseudomonadota</taxon>
        <taxon>Alphaproteobacteria</taxon>
        <taxon>Hyphomicrobiales</taxon>
        <taxon>Xanthobacteraceae</taxon>
        <taxon>Xanthobacter</taxon>
    </lineage>
</organism>
<dbReference type="OrthoDB" id="9807047at2"/>
<accession>A0A3L7A432</accession>